<dbReference type="Proteomes" id="UP001321492">
    <property type="component" value="Unassembled WGS sequence"/>
</dbReference>
<proteinExistence type="predicted"/>
<evidence type="ECO:0000313" key="2">
    <source>
        <dbReference type="EMBL" id="MDJ1156939.1"/>
    </source>
</evidence>
<feature type="transmembrane region" description="Helical" evidence="1">
    <location>
        <begin position="126"/>
        <end position="145"/>
    </location>
</feature>
<reference evidence="2 3" key="1">
    <citation type="submission" date="2023-05" db="EMBL/GenBank/DDBJ databases">
        <title>Chelatococcus sp. nov., a moderately thermophilic bacterium isolated from hot spring microbial mat.</title>
        <authorList>
            <person name="Hu C.-J."/>
            <person name="Li W.-J."/>
        </authorList>
    </citation>
    <scope>NUCLEOTIDE SEQUENCE [LARGE SCALE GENOMIC DNA]</scope>
    <source>
        <strain evidence="2 3">SYSU G07232</strain>
    </source>
</reference>
<comment type="caution">
    <text evidence="2">The sequence shown here is derived from an EMBL/GenBank/DDBJ whole genome shotgun (WGS) entry which is preliminary data.</text>
</comment>
<sequence>MMKPGDAPGATRGVLEAMRTGGVDRGFRWDRALVWFLRVMALVWVAKGLGAWAALLGIGPDGAMPFEGRPLSVQATVIYFAVIDLVAAVGLWLTSTWGGVMWLLAVMSHLIMAVFFPRIIDSGLPTTGALIVLVAAYLGISWLAAREDE</sequence>
<organism evidence="2 3">
    <name type="scientific">Chelatococcus albus</name>
    <dbReference type="NCBI Taxonomy" id="3047466"/>
    <lineage>
        <taxon>Bacteria</taxon>
        <taxon>Pseudomonadati</taxon>
        <taxon>Pseudomonadota</taxon>
        <taxon>Alphaproteobacteria</taxon>
        <taxon>Hyphomicrobiales</taxon>
        <taxon>Chelatococcaceae</taxon>
        <taxon>Chelatococcus</taxon>
    </lineage>
</organism>
<gene>
    <name evidence="2" type="ORF">QNA08_01620</name>
</gene>
<feature type="transmembrane region" description="Helical" evidence="1">
    <location>
        <begin position="100"/>
        <end position="120"/>
    </location>
</feature>
<keyword evidence="1" id="KW-1133">Transmembrane helix</keyword>
<evidence type="ECO:0000313" key="3">
    <source>
        <dbReference type="Proteomes" id="UP001321492"/>
    </source>
</evidence>
<feature type="transmembrane region" description="Helical" evidence="1">
    <location>
        <begin position="71"/>
        <end position="93"/>
    </location>
</feature>
<evidence type="ECO:0000256" key="1">
    <source>
        <dbReference type="SAM" id="Phobius"/>
    </source>
</evidence>
<feature type="transmembrane region" description="Helical" evidence="1">
    <location>
        <begin position="35"/>
        <end position="59"/>
    </location>
</feature>
<dbReference type="EMBL" id="JASJEV010000001">
    <property type="protein sequence ID" value="MDJ1156939.1"/>
    <property type="molecule type" value="Genomic_DNA"/>
</dbReference>
<keyword evidence="1" id="KW-0472">Membrane</keyword>
<dbReference type="RefSeq" id="WP_283738929.1">
    <property type="nucleotide sequence ID" value="NZ_JASJEV010000001.1"/>
</dbReference>
<name>A0ABT7ADR6_9HYPH</name>
<dbReference type="Pfam" id="PF19660">
    <property type="entry name" value="DUF6163"/>
    <property type="match status" value="1"/>
</dbReference>
<keyword evidence="3" id="KW-1185">Reference proteome</keyword>
<accession>A0ABT7ADR6</accession>
<keyword evidence="1" id="KW-0812">Transmembrane</keyword>
<protein>
    <submittedName>
        <fullName evidence="2">DUF6163 family protein</fullName>
    </submittedName>
</protein>
<dbReference type="InterPro" id="IPR046161">
    <property type="entry name" value="DUF6163"/>
</dbReference>